<evidence type="ECO:0000256" key="2">
    <source>
        <dbReference type="ARBA" id="ARBA00010535"/>
    </source>
</evidence>
<keyword evidence="7" id="KW-0520">NAD</keyword>
<dbReference type="EC" id="7.1.1.2" evidence="8"/>
<feature type="transmembrane region" description="Helical" evidence="9">
    <location>
        <begin position="280"/>
        <end position="302"/>
    </location>
</feature>
<name>Q19NV8_9ANNE</name>
<dbReference type="GO" id="GO:0005743">
    <property type="term" value="C:mitochondrial inner membrane"/>
    <property type="evidence" value="ECO:0007669"/>
    <property type="project" value="UniProtKB-SubCell"/>
</dbReference>
<dbReference type="PANTHER" id="PTHR11432:SF3">
    <property type="entry name" value="NADH-UBIQUINONE OXIDOREDUCTASE CHAIN 1"/>
    <property type="match status" value="1"/>
</dbReference>
<keyword evidence="4 7" id="KW-0812">Transmembrane</keyword>
<feature type="transmembrane region" description="Helical" evidence="9">
    <location>
        <begin position="250"/>
        <end position="268"/>
    </location>
</feature>
<feature type="transmembrane region" description="Helical" evidence="9">
    <location>
        <begin position="176"/>
        <end position="193"/>
    </location>
</feature>
<dbReference type="AlphaFoldDB" id="Q19NV8"/>
<dbReference type="EMBL" id="DQ517436">
    <property type="protein sequence ID" value="ABF21340.1"/>
    <property type="molecule type" value="Genomic_DNA"/>
</dbReference>
<dbReference type="GO" id="GO:0009060">
    <property type="term" value="P:aerobic respiration"/>
    <property type="evidence" value="ECO:0007669"/>
    <property type="project" value="TreeGrafter"/>
</dbReference>
<evidence type="ECO:0000256" key="4">
    <source>
        <dbReference type="ARBA" id="ARBA00022692"/>
    </source>
</evidence>
<evidence type="ECO:0000256" key="8">
    <source>
        <dbReference type="RuleBase" id="RU000473"/>
    </source>
</evidence>
<dbReference type="GO" id="GO:0008137">
    <property type="term" value="F:NADH dehydrogenase (ubiquinone) activity"/>
    <property type="evidence" value="ECO:0007669"/>
    <property type="project" value="UniProtKB-EC"/>
</dbReference>
<keyword evidence="6 9" id="KW-0472">Membrane</keyword>
<dbReference type="GO" id="GO:0003954">
    <property type="term" value="F:NADH dehydrogenase activity"/>
    <property type="evidence" value="ECO:0007669"/>
    <property type="project" value="TreeGrafter"/>
</dbReference>
<evidence type="ECO:0000256" key="1">
    <source>
        <dbReference type="ARBA" id="ARBA00004141"/>
    </source>
</evidence>
<feature type="transmembrane region" description="Helical" evidence="9">
    <location>
        <begin position="145"/>
        <end position="164"/>
    </location>
</feature>
<evidence type="ECO:0000256" key="3">
    <source>
        <dbReference type="ARBA" id="ARBA00021009"/>
    </source>
</evidence>
<keyword evidence="5 9" id="KW-1133">Transmembrane helix</keyword>
<feature type="transmembrane region" description="Helical" evidence="9">
    <location>
        <begin position="104"/>
        <end position="124"/>
    </location>
</feature>
<dbReference type="PROSITE" id="PS00668">
    <property type="entry name" value="COMPLEX1_ND1_2"/>
    <property type="match status" value="1"/>
</dbReference>
<sequence>MSIASLLATFLTYLMALLAMAFYTLMERKYLAYSQLRKGPNKVSLMGIPQPMADALKLFSKEQSIPFKANTLVFFASPLAALSLALILWSLYPHIFPTHFMPFSIIFFLCISSLNVYTILLAGWSSNSKYSLLGALRSIAQTISYEISMALILLCLICSTKTLTFNFSVLSMSSSPVFPLYPVALLWFITLLAETNRTPFDLSEGESELVSGFNIEYSSSSFALIFMAEYTNIIIMSVLTAALFIPFPPLSIPVSALILSSLFIWIRATLPRMRYDHLMYLTWKSFLPISIGILIMIIPITLTLN</sequence>
<evidence type="ECO:0000256" key="7">
    <source>
        <dbReference type="RuleBase" id="RU000471"/>
    </source>
</evidence>
<dbReference type="PROSITE" id="PS00667">
    <property type="entry name" value="COMPLEX1_ND1_1"/>
    <property type="match status" value="1"/>
</dbReference>
<comment type="catalytic activity">
    <reaction evidence="8">
        <text>a ubiquinone + NADH + 5 H(+)(in) = a ubiquinol + NAD(+) + 4 H(+)(out)</text>
        <dbReference type="Rhea" id="RHEA:29091"/>
        <dbReference type="Rhea" id="RHEA-COMP:9565"/>
        <dbReference type="Rhea" id="RHEA-COMP:9566"/>
        <dbReference type="ChEBI" id="CHEBI:15378"/>
        <dbReference type="ChEBI" id="CHEBI:16389"/>
        <dbReference type="ChEBI" id="CHEBI:17976"/>
        <dbReference type="ChEBI" id="CHEBI:57540"/>
        <dbReference type="ChEBI" id="CHEBI:57945"/>
        <dbReference type="EC" id="7.1.1.2"/>
    </reaction>
</comment>
<organism evidence="10">
    <name type="scientific">Scoloplos cf. armiger CB-2006</name>
    <dbReference type="NCBI Taxonomy" id="375448"/>
    <lineage>
        <taxon>Eukaryota</taxon>
        <taxon>Metazoa</taxon>
        <taxon>Spiralia</taxon>
        <taxon>Lophotrochozoa</taxon>
        <taxon>Annelida</taxon>
        <taxon>Polychaeta</taxon>
        <taxon>Sedentaria</taxon>
        <taxon>Scolecida</taxon>
        <taxon>Orbiniidae</taxon>
        <taxon>Scoloplos</taxon>
    </lineage>
</organism>
<geneLocation type="mitochondrion" evidence="10"/>
<accession>Q19NV8</accession>
<feature type="transmembrane region" description="Helical" evidence="9">
    <location>
        <begin position="6"/>
        <end position="26"/>
    </location>
</feature>
<feature type="transmembrane region" description="Helical" evidence="9">
    <location>
        <begin position="71"/>
        <end position="92"/>
    </location>
</feature>
<gene>
    <name evidence="10" type="primary">ND1</name>
</gene>
<evidence type="ECO:0000256" key="9">
    <source>
        <dbReference type="SAM" id="Phobius"/>
    </source>
</evidence>
<evidence type="ECO:0000256" key="5">
    <source>
        <dbReference type="ARBA" id="ARBA00022989"/>
    </source>
</evidence>
<dbReference type="InterPro" id="IPR018086">
    <property type="entry name" value="NADH_UbQ_OxRdtase_su1_CS"/>
</dbReference>
<feature type="transmembrane region" description="Helical" evidence="9">
    <location>
        <begin position="222"/>
        <end position="244"/>
    </location>
</feature>
<keyword evidence="8 10" id="KW-0496">Mitochondrion</keyword>
<proteinExistence type="inferred from homology"/>
<dbReference type="InterPro" id="IPR001694">
    <property type="entry name" value="NADH_UbQ_OxRdtase_su1/FPO"/>
</dbReference>
<dbReference type="HAMAP" id="MF_01350">
    <property type="entry name" value="NDH1_NuoH"/>
    <property type="match status" value="1"/>
</dbReference>
<protein>
    <recommendedName>
        <fullName evidence="3 8">NADH-ubiquinone oxidoreductase chain 1</fullName>
        <ecNumber evidence="8">7.1.1.2</ecNumber>
    </recommendedName>
</protein>
<keyword evidence="8" id="KW-0830">Ubiquinone</keyword>
<dbReference type="PANTHER" id="PTHR11432">
    <property type="entry name" value="NADH DEHYDROGENASE SUBUNIT 1"/>
    <property type="match status" value="1"/>
</dbReference>
<comment type="similarity">
    <text evidence="2 7">Belongs to the complex I subunit 1 family.</text>
</comment>
<dbReference type="Pfam" id="PF00146">
    <property type="entry name" value="NADHdh"/>
    <property type="match status" value="1"/>
</dbReference>
<reference evidence="10" key="1">
    <citation type="journal article" date="2006" name="BMC Evol. Biol.">
        <title>Mitochondrial sequence data expose the putative cosmopolitan polychaete Scoloplos armiger (Annelida, Orbiniidae) as a species complex.</title>
        <authorList>
            <person name="Bleidorn C."/>
            <person name="Kruse I."/>
            <person name="Albrecht S."/>
            <person name="Bartolomaeus T."/>
        </authorList>
    </citation>
    <scope>NUCLEOTIDE SEQUENCE</scope>
</reference>
<comment type="subcellular location">
    <subcellularLocation>
        <location evidence="1">Membrane</location>
        <topology evidence="1">Multi-pass membrane protein</topology>
    </subcellularLocation>
    <subcellularLocation>
        <location evidence="7">Mitochondrion inner membrane</location>
        <topology evidence="7">Multi-pass membrane protein</topology>
    </subcellularLocation>
</comment>
<evidence type="ECO:0000256" key="6">
    <source>
        <dbReference type="ARBA" id="ARBA00023136"/>
    </source>
</evidence>
<evidence type="ECO:0000313" key="10">
    <source>
        <dbReference type="EMBL" id="ABF21340.1"/>
    </source>
</evidence>